<accession>A0AAV4LSV6</accession>
<evidence type="ECO:0000313" key="3">
    <source>
        <dbReference type="Proteomes" id="UP001497744"/>
    </source>
</evidence>
<evidence type="ECO:0000256" key="1">
    <source>
        <dbReference type="SAM" id="Phobius"/>
    </source>
</evidence>
<gene>
    <name evidence="2" type="ORF">BcabD6B2_15910</name>
</gene>
<organism evidence="2 3">
    <name type="scientific">Babesia caballi</name>
    <dbReference type="NCBI Taxonomy" id="5871"/>
    <lineage>
        <taxon>Eukaryota</taxon>
        <taxon>Sar</taxon>
        <taxon>Alveolata</taxon>
        <taxon>Apicomplexa</taxon>
        <taxon>Aconoidasida</taxon>
        <taxon>Piroplasmida</taxon>
        <taxon>Babesiidae</taxon>
        <taxon>Babesia</taxon>
    </lineage>
</organism>
<dbReference type="RefSeq" id="XP_067714225.1">
    <property type="nucleotide sequence ID" value="XM_067858124.1"/>
</dbReference>
<feature type="transmembrane region" description="Helical" evidence="1">
    <location>
        <begin position="221"/>
        <end position="242"/>
    </location>
</feature>
<sequence length="403" mass="44426">MAGQPIKPKSSISDCPSNLKEAIDWMLRISNKDGQGSERGHGGTDFQATSELADALSDLFQKTSNNGKNKEWTVTPLNTLVDNTVETLRRTNGALVPCFEQIRQGIKELHDSFSSRSNNFFQKFKKNYDEHRLLNYVRYGKAATPINVVAESLGLLIGYNPNDTGMLKGDGIAAVPMKNGILQNCCRPYQPHHKHLTGEIGYVLSYPKNAKWSYNYADKSIYAINFLTAIAIIFPSIAFLYWKCAKKTDNNGWNDLTLDGNDSNELKGFFNVMGFANEDINNGYLPGVKSKAFKYTRKSNSGLTVLNRLKTVFPEFGTVYAEDDPFPKFIVKLVDRASDGTSVNNPLSECYVLTYAYMVLAESGATTSLLRTVGGVACAAGITGAAYASYLYGLIPAFTTIFA</sequence>
<name>A0AAV4LSV6_BABCB</name>
<dbReference type="Proteomes" id="UP001497744">
    <property type="component" value="Unassembled WGS sequence"/>
</dbReference>
<keyword evidence="1" id="KW-0812">Transmembrane</keyword>
<keyword evidence="1" id="KW-1133">Transmembrane helix</keyword>
<reference evidence="2 3" key="1">
    <citation type="submission" date="2021-06" db="EMBL/GenBank/DDBJ databases">
        <title>Genome sequence of Babesia caballi.</title>
        <authorList>
            <person name="Yamagishi J."/>
            <person name="Kidaka T."/>
            <person name="Ochi A."/>
        </authorList>
    </citation>
    <scope>NUCLEOTIDE SEQUENCE [LARGE SCALE GENOMIC DNA]</scope>
    <source>
        <strain evidence="2">USDA-D6B2</strain>
    </source>
</reference>
<dbReference type="EMBL" id="BPLF01000001">
    <property type="protein sequence ID" value="GIX62156.1"/>
    <property type="molecule type" value="Genomic_DNA"/>
</dbReference>
<protein>
    <submittedName>
        <fullName evidence="2">Variant erythrocyte surface antigen-1, beta subunit</fullName>
    </submittedName>
</protein>
<keyword evidence="1" id="KW-0472">Membrane</keyword>
<dbReference type="AlphaFoldDB" id="A0AAV4LSV6"/>
<dbReference type="GeneID" id="94193637"/>
<proteinExistence type="predicted"/>
<evidence type="ECO:0000313" key="2">
    <source>
        <dbReference type="EMBL" id="GIX62156.1"/>
    </source>
</evidence>
<comment type="caution">
    <text evidence="2">The sequence shown here is derived from an EMBL/GenBank/DDBJ whole genome shotgun (WGS) entry which is preliminary data.</text>
</comment>
<keyword evidence="3" id="KW-1185">Reference proteome</keyword>